<accession>A0AA47M9R0</accession>
<name>A0AA47M9R0_MERPO</name>
<feature type="domain" description="DUF6729" evidence="2">
    <location>
        <begin position="84"/>
        <end position="182"/>
    </location>
</feature>
<feature type="coiled-coil region" evidence="1">
    <location>
        <begin position="15"/>
        <end position="46"/>
    </location>
</feature>
<dbReference type="EMBL" id="JAOPHQ010005193">
    <property type="protein sequence ID" value="KAK0136242.1"/>
    <property type="molecule type" value="Genomic_DNA"/>
</dbReference>
<evidence type="ECO:0000259" key="2">
    <source>
        <dbReference type="Pfam" id="PF20499"/>
    </source>
</evidence>
<dbReference type="Pfam" id="PF20499">
    <property type="entry name" value="DUF6729"/>
    <property type="match status" value="1"/>
</dbReference>
<protein>
    <recommendedName>
        <fullName evidence="2">DUF6729 domain-containing protein</fullName>
    </recommendedName>
</protein>
<reference evidence="3" key="1">
    <citation type="journal article" date="2023" name="Front. Mar. Sci.">
        <title>A new Merluccius polli reference genome to investigate the effects of global change in West African waters.</title>
        <authorList>
            <person name="Mateo J.L."/>
            <person name="Blanco-Fernandez C."/>
            <person name="Garcia-Vazquez E."/>
            <person name="Machado-Schiaffino G."/>
        </authorList>
    </citation>
    <scope>NUCLEOTIDE SEQUENCE</scope>
    <source>
        <strain evidence="3">C29</strain>
        <tissue evidence="3">Fin</tissue>
    </source>
</reference>
<organism evidence="3 4">
    <name type="scientific">Merluccius polli</name>
    <name type="common">Benguela hake</name>
    <name type="synonym">Merluccius cadenati</name>
    <dbReference type="NCBI Taxonomy" id="89951"/>
    <lineage>
        <taxon>Eukaryota</taxon>
        <taxon>Metazoa</taxon>
        <taxon>Chordata</taxon>
        <taxon>Craniata</taxon>
        <taxon>Vertebrata</taxon>
        <taxon>Euteleostomi</taxon>
        <taxon>Actinopterygii</taxon>
        <taxon>Neopterygii</taxon>
        <taxon>Teleostei</taxon>
        <taxon>Neoteleostei</taxon>
        <taxon>Acanthomorphata</taxon>
        <taxon>Zeiogadaria</taxon>
        <taxon>Gadariae</taxon>
        <taxon>Gadiformes</taxon>
        <taxon>Gadoidei</taxon>
        <taxon>Merlucciidae</taxon>
        <taxon>Merluccius</taxon>
    </lineage>
</organism>
<keyword evidence="1" id="KW-0175">Coiled coil</keyword>
<evidence type="ECO:0000313" key="3">
    <source>
        <dbReference type="EMBL" id="KAK0136242.1"/>
    </source>
</evidence>
<dbReference type="PANTHER" id="PTHR24401:SF29">
    <property type="entry name" value="SI:CH211-243P7.3-RELATED"/>
    <property type="match status" value="1"/>
</dbReference>
<dbReference type="AlphaFoldDB" id="A0AA47M9R0"/>
<dbReference type="InterPro" id="IPR046616">
    <property type="entry name" value="DUF6729"/>
</dbReference>
<sequence>MEEIHCESAAWQTFISLTASKKADEEEEEEEEEEELISAVSQCEAQLNTALATTVHVEACADPPPAAIPDLNDHQPPAELPSPWKDQLPRFQQDWIRRALFQANPQTGKRELVSKVKLWWYPPQPLLIHTQPPASPDHFFGRPLFLWMTRKMFHFPLVCVRPACGKHKLTAAGLYQTVRPVLLQVQLLGAQMWETSTVKFLSPL</sequence>
<comment type="caution">
    <text evidence="3">The sequence shown here is derived from an EMBL/GenBank/DDBJ whole genome shotgun (WGS) entry which is preliminary data.</text>
</comment>
<gene>
    <name evidence="3" type="ORF">N1851_027857</name>
</gene>
<keyword evidence="4" id="KW-1185">Reference proteome</keyword>
<evidence type="ECO:0000256" key="1">
    <source>
        <dbReference type="SAM" id="Coils"/>
    </source>
</evidence>
<dbReference type="PANTHER" id="PTHR24401">
    <property type="entry name" value="SI:CH211-243P7.3-RELATED"/>
    <property type="match status" value="1"/>
</dbReference>
<proteinExistence type="predicted"/>
<evidence type="ECO:0000313" key="4">
    <source>
        <dbReference type="Proteomes" id="UP001174136"/>
    </source>
</evidence>
<dbReference type="Proteomes" id="UP001174136">
    <property type="component" value="Unassembled WGS sequence"/>
</dbReference>